<dbReference type="SUPFAM" id="SSF51905">
    <property type="entry name" value="FAD/NAD(P)-binding domain"/>
    <property type="match status" value="1"/>
</dbReference>
<dbReference type="Proteomes" id="UP001165136">
    <property type="component" value="Unassembled WGS sequence"/>
</dbReference>
<keyword evidence="2" id="KW-0274">FAD</keyword>
<protein>
    <recommendedName>
        <fullName evidence="8">FAD-binding domain-containing protein</fullName>
    </recommendedName>
</protein>
<organism evidence="6 7">
    <name type="scientific">Amycolatopsis taiwanensis</name>
    <dbReference type="NCBI Taxonomy" id="342230"/>
    <lineage>
        <taxon>Bacteria</taxon>
        <taxon>Bacillati</taxon>
        <taxon>Actinomycetota</taxon>
        <taxon>Actinomycetes</taxon>
        <taxon>Pseudonocardiales</taxon>
        <taxon>Pseudonocardiaceae</taxon>
        <taxon>Amycolatopsis</taxon>
    </lineage>
</organism>
<comment type="caution">
    <text evidence="6">The sequence shown here is derived from an EMBL/GenBank/DDBJ whole genome shotgun (WGS) entry which is preliminary data.</text>
</comment>
<dbReference type="GO" id="GO:0004497">
    <property type="term" value="F:monooxygenase activity"/>
    <property type="evidence" value="ECO:0007669"/>
    <property type="project" value="UniProtKB-KW"/>
</dbReference>
<accession>A0A9W6R2U9</accession>
<dbReference type="Gene3D" id="3.50.50.60">
    <property type="entry name" value="FAD/NAD(P)-binding domain"/>
    <property type="match status" value="1"/>
</dbReference>
<evidence type="ECO:0000256" key="2">
    <source>
        <dbReference type="ARBA" id="ARBA00022827"/>
    </source>
</evidence>
<dbReference type="AlphaFoldDB" id="A0A9W6R2U9"/>
<evidence type="ECO:0000256" key="1">
    <source>
        <dbReference type="ARBA" id="ARBA00022630"/>
    </source>
</evidence>
<evidence type="ECO:0000256" key="3">
    <source>
        <dbReference type="ARBA" id="ARBA00023002"/>
    </source>
</evidence>
<name>A0A9W6R2U9_9PSEU</name>
<feature type="region of interest" description="Disordered" evidence="5">
    <location>
        <begin position="158"/>
        <end position="180"/>
    </location>
</feature>
<dbReference type="PANTHER" id="PTHR46972:SF1">
    <property type="entry name" value="FAD DEPENDENT OXIDOREDUCTASE DOMAIN-CONTAINING PROTEIN"/>
    <property type="match status" value="1"/>
</dbReference>
<evidence type="ECO:0000256" key="5">
    <source>
        <dbReference type="SAM" id="MobiDB-lite"/>
    </source>
</evidence>
<dbReference type="InterPro" id="IPR036188">
    <property type="entry name" value="FAD/NAD-bd_sf"/>
</dbReference>
<gene>
    <name evidence="6" type="ORF">Atai01_48570</name>
</gene>
<keyword evidence="4" id="KW-0503">Monooxygenase</keyword>
<evidence type="ECO:0008006" key="8">
    <source>
        <dbReference type="Google" id="ProtNLM"/>
    </source>
</evidence>
<sequence length="180" mass="19207">MPALGGLTLARVLHVHGIPSTVYEAESSPMARARGGMLDIHDYYGQLAVEAAGLMDEFHGLILEGRQQLRLVDRDGTVLLDKADDGTGGRPEVQRGELRQILLDSLPAGTVRWGHKVSGTRTFGDGRHEVTFADGTTVVTSLLVGADGAWYVEVRDGDPDRHRADGGDPAAVPSRLTLSG</sequence>
<keyword evidence="7" id="KW-1185">Reference proteome</keyword>
<keyword evidence="3" id="KW-0560">Oxidoreductase</keyword>
<evidence type="ECO:0000313" key="6">
    <source>
        <dbReference type="EMBL" id="GLY68238.1"/>
    </source>
</evidence>
<reference evidence="6" key="1">
    <citation type="submission" date="2023-03" db="EMBL/GenBank/DDBJ databases">
        <title>Amycolatopsis taiwanensis NBRC 103393.</title>
        <authorList>
            <person name="Ichikawa N."/>
            <person name="Sato H."/>
            <person name="Tonouchi N."/>
        </authorList>
    </citation>
    <scope>NUCLEOTIDE SEQUENCE</scope>
    <source>
        <strain evidence="6">NBRC 103393</strain>
    </source>
</reference>
<evidence type="ECO:0000313" key="7">
    <source>
        <dbReference type="Proteomes" id="UP001165136"/>
    </source>
</evidence>
<evidence type="ECO:0000256" key="4">
    <source>
        <dbReference type="ARBA" id="ARBA00023033"/>
    </source>
</evidence>
<proteinExistence type="predicted"/>
<dbReference type="EMBL" id="BSTI01000011">
    <property type="protein sequence ID" value="GLY68238.1"/>
    <property type="molecule type" value="Genomic_DNA"/>
</dbReference>
<keyword evidence="1" id="KW-0285">Flavoprotein</keyword>
<dbReference type="PANTHER" id="PTHR46972">
    <property type="entry name" value="MONOOXYGENASE ASQM-RELATED"/>
    <property type="match status" value="1"/>
</dbReference>